<dbReference type="PANTHER" id="PTHR11482">
    <property type="entry name" value="ARGININE/DIAMINOPIMELATE/ORNITHINE DECARBOXYLASE"/>
    <property type="match status" value="1"/>
</dbReference>
<evidence type="ECO:0000259" key="11">
    <source>
        <dbReference type="Pfam" id="PF00278"/>
    </source>
</evidence>
<dbReference type="InterPro" id="IPR022643">
    <property type="entry name" value="De-COase2_C"/>
</dbReference>
<dbReference type="AlphaFoldDB" id="A0AA88H064"/>
<dbReference type="InterPro" id="IPR029066">
    <property type="entry name" value="PLP-binding_barrel"/>
</dbReference>
<dbReference type="Pfam" id="PF02784">
    <property type="entry name" value="Orn_Arg_deC_N"/>
    <property type="match status" value="1"/>
</dbReference>
<dbReference type="PRINTS" id="PR01179">
    <property type="entry name" value="ODADCRBXLASE"/>
</dbReference>
<evidence type="ECO:0000256" key="10">
    <source>
        <dbReference type="RuleBase" id="RU003737"/>
    </source>
</evidence>
<dbReference type="SUPFAM" id="SSF50621">
    <property type="entry name" value="Alanine racemase C-terminal domain-like"/>
    <property type="match status" value="1"/>
</dbReference>
<keyword evidence="14" id="KW-1185">Reference proteome</keyword>
<dbReference type="GO" id="GO:0033387">
    <property type="term" value="P:putrescine biosynthetic process from arginine, via ornithine"/>
    <property type="evidence" value="ECO:0007669"/>
    <property type="project" value="TreeGrafter"/>
</dbReference>
<dbReference type="Pfam" id="PF00278">
    <property type="entry name" value="Orn_DAP_Arg_deC"/>
    <property type="match status" value="1"/>
</dbReference>
<evidence type="ECO:0000256" key="7">
    <source>
        <dbReference type="ARBA" id="ARBA00046672"/>
    </source>
</evidence>
<feature type="active site" description="Proton donor" evidence="9">
    <location>
        <position position="511"/>
    </location>
</feature>
<comment type="catalytic activity">
    <reaction evidence="8">
        <text>L-ornithine + H(+) = putrescine + CO2</text>
        <dbReference type="Rhea" id="RHEA:22964"/>
        <dbReference type="ChEBI" id="CHEBI:15378"/>
        <dbReference type="ChEBI" id="CHEBI:16526"/>
        <dbReference type="ChEBI" id="CHEBI:46911"/>
        <dbReference type="ChEBI" id="CHEBI:326268"/>
        <dbReference type="EC" id="4.1.1.17"/>
    </reaction>
</comment>
<gene>
    <name evidence="13" type="ORF">C9374_012650</name>
</gene>
<comment type="caution">
    <text evidence="13">The sequence shown here is derived from an EMBL/GenBank/DDBJ whole genome shotgun (WGS) entry which is preliminary data.</text>
</comment>
<evidence type="ECO:0000256" key="3">
    <source>
        <dbReference type="ARBA" id="ARBA00022898"/>
    </source>
</evidence>
<dbReference type="GO" id="GO:0004586">
    <property type="term" value="F:ornithine decarboxylase activity"/>
    <property type="evidence" value="ECO:0007669"/>
    <property type="project" value="UniProtKB-EC"/>
</dbReference>
<dbReference type="EMBL" id="PYSW02000005">
    <property type="protein sequence ID" value="KAG2392398.1"/>
    <property type="molecule type" value="Genomic_DNA"/>
</dbReference>
<comment type="subunit">
    <text evidence="7">Homodimer. Only the dimer is catalytically active, as the active sites are constructed of residues from both monomers.</text>
</comment>
<evidence type="ECO:0000259" key="12">
    <source>
        <dbReference type="Pfam" id="PF02784"/>
    </source>
</evidence>
<feature type="domain" description="Orn/DAP/Arg decarboxylase 2 N-terminal" evidence="12">
    <location>
        <begin position="156"/>
        <end position="421"/>
    </location>
</feature>
<sequence length="562" mass="64137">MSVVFQTTPPQAQLEVHPPSLVLVFPREDPTTVNTRVVENYLLEEFENTHTTSAETSSKIIVRSLDDEFSKIELIQQSFDDEEENHVISYEDINDTQYYHQSRAVKAFKPIMEQYFEAEYFPTFDEKTQQPVTLKEIVRDVCSDIEEGQQHLIDLSHVVRQVERWRKAFPRVNPYYAVKCNPQTGIIKIMYMMGCGFDCASLSEIQQVSQACREVDEWLQAHPEHYETLAYINKVDSILVKSKKFSPSTDIIFANPCKQLSHVRHARDSGVEWTTIDSVIEIEKLSKNWKHAKGVIRIKTADSNSAFAFSGKFGVSVNKARELFVAAKEHNVELCGVSFHVGSGCRDVQAYVQAVKDARIIFDMAEQFGFQFNLLDIGGGFLGGINEKPSVEDVASNVAHLIDELFPPHVQVISEPGRYIATATSTLVCSIFTKKDLREENELYYQQLAEQIGDENVVRDKDDFIYYVNDGIYGSFNNIYFDAYKPTFNTTKTPEEMGTKRFKSTVFGPTCDCLDVIAKNYELPEMNTGDYFYFPNFGAYTTSASSSFNGFKASNFYYIYRN</sequence>
<comment type="cofactor">
    <cofactor evidence="1 9">
        <name>pyridoxal 5'-phosphate</name>
        <dbReference type="ChEBI" id="CHEBI:597326"/>
    </cofactor>
</comment>
<feature type="domain" description="Orn/DAP/Arg decarboxylase 2 C-terminal" evidence="11">
    <location>
        <begin position="423"/>
        <end position="538"/>
    </location>
</feature>
<evidence type="ECO:0000313" key="13">
    <source>
        <dbReference type="EMBL" id="KAG2392398.1"/>
    </source>
</evidence>
<evidence type="ECO:0000256" key="6">
    <source>
        <dbReference type="ARBA" id="ARBA00034138"/>
    </source>
</evidence>
<dbReference type="PROSITE" id="PS00878">
    <property type="entry name" value="ODR_DC_2_1"/>
    <property type="match status" value="1"/>
</dbReference>
<dbReference type="PANTHER" id="PTHR11482:SF6">
    <property type="entry name" value="ORNITHINE DECARBOXYLASE 1-RELATED"/>
    <property type="match status" value="1"/>
</dbReference>
<evidence type="ECO:0000256" key="4">
    <source>
        <dbReference type="ARBA" id="ARBA00023239"/>
    </source>
</evidence>
<dbReference type="EC" id="4.1.1.17" evidence="6"/>
<evidence type="ECO:0000256" key="1">
    <source>
        <dbReference type="ARBA" id="ARBA00001933"/>
    </source>
</evidence>
<dbReference type="PRINTS" id="PR01182">
    <property type="entry name" value="ORNDCRBXLASE"/>
</dbReference>
<dbReference type="Proteomes" id="UP000816034">
    <property type="component" value="Unassembled WGS sequence"/>
</dbReference>
<dbReference type="Gene3D" id="2.40.37.10">
    <property type="entry name" value="Lyase, Ornithine Decarboxylase, Chain A, domain 1"/>
    <property type="match status" value="1"/>
</dbReference>
<dbReference type="InterPro" id="IPR009006">
    <property type="entry name" value="Ala_racemase/Decarboxylase_C"/>
</dbReference>
<dbReference type="InterPro" id="IPR022653">
    <property type="entry name" value="De-COase2_pyr-phos_BS"/>
</dbReference>
<dbReference type="GeneID" id="68105104"/>
<evidence type="ECO:0000313" key="14">
    <source>
        <dbReference type="Proteomes" id="UP000816034"/>
    </source>
</evidence>
<dbReference type="InterPro" id="IPR000183">
    <property type="entry name" value="Orn/DAP/Arg_de-COase"/>
</dbReference>
<dbReference type="InterPro" id="IPR002433">
    <property type="entry name" value="Orn_de-COase"/>
</dbReference>
<keyword evidence="4" id="KW-0456">Lyase</keyword>
<evidence type="ECO:0000256" key="8">
    <source>
        <dbReference type="ARBA" id="ARBA00049127"/>
    </source>
</evidence>
<dbReference type="GO" id="GO:0005737">
    <property type="term" value="C:cytoplasm"/>
    <property type="evidence" value="ECO:0007669"/>
    <property type="project" value="TreeGrafter"/>
</dbReference>
<name>A0AA88H064_NAELO</name>
<proteinExistence type="inferred from homology"/>
<dbReference type="InterPro" id="IPR022644">
    <property type="entry name" value="De-COase2_N"/>
</dbReference>
<keyword evidence="3 9" id="KW-0663">Pyridoxal phosphate</keyword>
<accession>A0AA88H064</accession>
<comment type="similarity">
    <text evidence="2 10">Belongs to the Orn/Lys/Arg decarboxylase class-II family.</text>
</comment>
<protein>
    <recommendedName>
        <fullName evidence="6">ornithine decarboxylase</fullName>
        <ecNumber evidence="6">4.1.1.17</ecNumber>
    </recommendedName>
</protein>
<dbReference type="SUPFAM" id="SSF51419">
    <property type="entry name" value="PLP-binding barrel"/>
    <property type="match status" value="1"/>
</dbReference>
<dbReference type="RefSeq" id="XP_044554292.1">
    <property type="nucleotide sequence ID" value="XM_044688440.1"/>
</dbReference>
<evidence type="ECO:0000256" key="2">
    <source>
        <dbReference type="ARBA" id="ARBA00008872"/>
    </source>
</evidence>
<dbReference type="Gene3D" id="3.20.20.10">
    <property type="entry name" value="Alanine racemase"/>
    <property type="match status" value="1"/>
</dbReference>
<reference evidence="13 14" key="1">
    <citation type="journal article" date="2018" name="BMC Genomics">
        <title>The genome of Naegleria lovaniensis, the basis for a comparative approach to unravel pathogenicity factors of the human pathogenic amoeba N. fowleri.</title>
        <authorList>
            <person name="Liechti N."/>
            <person name="Schurch N."/>
            <person name="Bruggmann R."/>
            <person name="Wittwer M."/>
        </authorList>
    </citation>
    <scope>NUCLEOTIDE SEQUENCE [LARGE SCALE GENOMIC DNA]</scope>
    <source>
        <strain evidence="13 14">ATCC 30569</strain>
    </source>
</reference>
<evidence type="ECO:0000256" key="9">
    <source>
        <dbReference type="PIRSR" id="PIRSR600183-50"/>
    </source>
</evidence>
<feature type="modified residue" description="N6-(pyridoxal phosphate)lysine" evidence="9">
    <location>
        <position position="179"/>
    </location>
</feature>
<evidence type="ECO:0000256" key="5">
    <source>
        <dbReference type="ARBA" id="ARBA00034115"/>
    </source>
</evidence>
<dbReference type="CDD" id="cd00622">
    <property type="entry name" value="PLPDE_III_ODC"/>
    <property type="match status" value="1"/>
</dbReference>
<organism evidence="13 14">
    <name type="scientific">Naegleria lovaniensis</name>
    <name type="common">Amoeba</name>
    <dbReference type="NCBI Taxonomy" id="51637"/>
    <lineage>
        <taxon>Eukaryota</taxon>
        <taxon>Discoba</taxon>
        <taxon>Heterolobosea</taxon>
        <taxon>Tetramitia</taxon>
        <taxon>Eutetramitia</taxon>
        <taxon>Vahlkampfiidae</taxon>
        <taxon>Naegleria</taxon>
    </lineage>
</organism>
<comment type="pathway">
    <text evidence="5">Amine and polyamine biosynthesis; putrescine biosynthesis via L-ornithine pathway; putrescine from L-ornithine: step 1/1.</text>
</comment>